<comment type="caution">
    <text evidence="7">The sequence shown here is derived from an EMBL/GenBank/DDBJ whole genome shotgun (WGS) entry which is preliminary data.</text>
</comment>
<evidence type="ECO:0000256" key="5">
    <source>
        <dbReference type="SAM" id="MobiDB-lite"/>
    </source>
</evidence>
<dbReference type="Proteomes" id="UP000261948">
    <property type="component" value="Unassembled WGS sequence"/>
</dbReference>
<evidence type="ECO:0000256" key="3">
    <source>
        <dbReference type="ARBA" id="ARBA00023125"/>
    </source>
</evidence>
<dbReference type="Gene3D" id="1.10.443.10">
    <property type="entry name" value="Intergrase catalytic core"/>
    <property type="match status" value="1"/>
</dbReference>
<keyword evidence="3" id="KW-0238">DNA-binding</keyword>
<accession>A0A373FAZ7</accession>
<dbReference type="AlphaFoldDB" id="A0A373FAZ7"/>
<keyword evidence="2" id="KW-0229">DNA integration</keyword>
<dbReference type="Pfam" id="PF12835">
    <property type="entry name" value="Integrase_1"/>
    <property type="match status" value="1"/>
</dbReference>
<dbReference type="GO" id="GO:0006310">
    <property type="term" value="P:DNA recombination"/>
    <property type="evidence" value="ECO:0007669"/>
    <property type="project" value="UniProtKB-KW"/>
</dbReference>
<dbReference type="OrthoDB" id="5394387at2"/>
<dbReference type="GO" id="GO:0003677">
    <property type="term" value="F:DNA binding"/>
    <property type="evidence" value="ECO:0007669"/>
    <property type="project" value="UniProtKB-KW"/>
</dbReference>
<keyword evidence="8" id="KW-1185">Reference proteome</keyword>
<dbReference type="PROSITE" id="PS51898">
    <property type="entry name" value="TYR_RECOMBINASE"/>
    <property type="match status" value="1"/>
</dbReference>
<dbReference type="GO" id="GO:0015074">
    <property type="term" value="P:DNA integration"/>
    <property type="evidence" value="ECO:0007669"/>
    <property type="project" value="UniProtKB-KW"/>
</dbReference>
<evidence type="ECO:0000313" key="8">
    <source>
        <dbReference type="Proteomes" id="UP000261948"/>
    </source>
</evidence>
<keyword evidence="4" id="KW-0233">DNA recombination</keyword>
<gene>
    <name evidence="7" type="ORF">DZC30_18720</name>
</gene>
<evidence type="ECO:0000256" key="2">
    <source>
        <dbReference type="ARBA" id="ARBA00022908"/>
    </source>
</evidence>
<sequence length="477" mass="53659">MPESQHQRPITRSHSSRQTNRQSAEAATKIRLDPRGVLNSAIQEHKGDIHKQISYFFKHYPIPASQGRARVVSAKTTTKYVLATHMMIDELSNTGVKLYSVDDLTSRHLLNVMRKWESKGMASSSLATYFSVLKRFMSWVGVRLSYESVHDVLVDPKRGKRVMSATESRAWSANGVDFKKVLQKVHDIDALVALQLEMIAAFGLRVMESCAMRPVECDRGNHLAITYGAKGGRGRVVPIKSAYQREVLDKAKSFAAKHNGFLRSNRYNQQQAKRRFYYVLEQVKVSKSETGVTAHGLRHEFANDLYTQKTGQESPVNHGKRVPALQDLEARKEITEALGHSRIAITSSYLGSHVQMDRANKKRLAKMNSELTQEGTELCLLHDQIQRQARSQEDGTELRVFITGPAADGKQIHGVPIIIGCGFFSQSGLRSQLQPTEEQMNQLASCCQNILGSWCVGQNDMNIPNDVSRFELMFIEI</sequence>
<organism evidence="7 8">
    <name type="scientific">Comamonas testosteroni</name>
    <name type="common">Pseudomonas testosteroni</name>
    <dbReference type="NCBI Taxonomy" id="285"/>
    <lineage>
        <taxon>Bacteria</taxon>
        <taxon>Pseudomonadati</taxon>
        <taxon>Pseudomonadota</taxon>
        <taxon>Betaproteobacteria</taxon>
        <taxon>Burkholderiales</taxon>
        <taxon>Comamonadaceae</taxon>
        <taxon>Comamonas</taxon>
    </lineage>
</organism>
<evidence type="ECO:0000256" key="4">
    <source>
        <dbReference type="ARBA" id="ARBA00023172"/>
    </source>
</evidence>
<dbReference type="InterPro" id="IPR013762">
    <property type="entry name" value="Integrase-like_cat_sf"/>
</dbReference>
<proteinExistence type="inferred from homology"/>
<evidence type="ECO:0000313" key="7">
    <source>
        <dbReference type="EMBL" id="RGE41343.1"/>
    </source>
</evidence>
<dbReference type="SUPFAM" id="SSF56349">
    <property type="entry name" value="DNA breaking-rejoining enzymes"/>
    <property type="match status" value="1"/>
</dbReference>
<dbReference type="InterPro" id="IPR002104">
    <property type="entry name" value="Integrase_catalytic"/>
</dbReference>
<feature type="region of interest" description="Disordered" evidence="5">
    <location>
        <begin position="1"/>
        <end position="29"/>
    </location>
</feature>
<dbReference type="PANTHER" id="PTHR30349">
    <property type="entry name" value="PHAGE INTEGRASE-RELATED"/>
    <property type="match status" value="1"/>
</dbReference>
<dbReference type="EMBL" id="QURR01000029">
    <property type="protein sequence ID" value="RGE41343.1"/>
    <property type="molecule type" value="Genomic_DNA"/>
</dbReference>
<protein>
    <recommendedName>
        <fullName evidence="6">Tyr recombinase domain-containing protein</fullName>
    </recommendedName>
</protein>
<comment type="similarity">
    <text evidence="1">Belongs to the 'phage' integrase family.</text>
</comment>
<dbReference type="PANTHER" id="PTHR30349:SF41">
    <property type="entry name" value="INTEGRASE_RECOMBINASE PROTEIN MJ0367-RELATED"/>
    <property type="match status" value="1"/>
</dbReference>
<dbReference type="InterPro" id="IPR011010">
    <property type="entry name" value="DNA_brk_join_enz"/>
</dbReference>
<feature type="compositionally biased region" description="Polar residues" evidence="5">
    <location>
        <begin position="16"/>
        <end position="25"/>
    </location>
</feature>
<feature type="domain" description="Tyr recombinase" evidence="6">
    <location>
        <begin position="166"/>
        <end position="366"/>
    </location>
</feature>
<dbReference type="InterPro" id="IPR024456">
    <property type="entry name" value="Integrase_catalytic_putative"/>
</dbReference>
<name>A0A373FAZ7_COMTE</name>
<reference evidence="7 8" key="1">
    <citation type="submission" date="2018-08" db="EMBL/GenBank/DDBJ databases">
        <title>Comamonas testosteroni strain SWCO2.</title>
        <authorList>
            <person name="Jiang N."/>
            <person name="Zhang X.Z."/>
        </authorList>
    </citation>
    <scope>NUCLEOTIDE SEQUENCE [LARGE SCALE GENOMIC DNA]</scope>
    <source>
        <strain evidence="7 8">SWCO2</strain>
    </source>
</reference>
<evidence type="ECO:0000259" key="6">
    <source>
        <dbReference type="PROSITE" id="PS51898"/>
    </source>
</evidence>
<evidence type="ECO:0000256" key="1">
    <source>
        <dbReference type="ARBA" id="ARBA00008857"/>
    </source>
</evidence>
<dbReference type="InterPro" id="IPR050090">
    <property type="entry name" value="Tyrosine_recombinase_XerCD"/>
</dbReference>